<organism evidence="1 2">
    <name type="scientific">Corynebacterium hylobatis</name>
    <dbReference type="NCBI Taxonomy" id="1859290"/>
    <lineage>
        <taxon>Bacteria</taxon>
        <taxon>Bacillati</taxon>
        <taxon>Actinomycetota</taxon>
        <taxon>Actinomycetes</taxon>
        <taxon>Mycobacteriales</taxon>
        <taxon>Corynebacteriaceae</taxon>
        <taxon>Corynebacterium</taxon>
    </lineage>
</organism>
<name>A0A3S0C2T9_9CORY</name>
<protein>
    <submittedName>
        <fullName evidence="1">Transcriptional regulator</fullName>
    </submittedName>
</protein>
<dbReference type="SUPFAM" id="SSF143100">
    <property type="entry name" value="TTHA1013/TTHA0281-like"/>
    <property type="match status" value="1"/>
</dbReference>
<accession>A0A3S0C2T9</accession>
<keyword evidence="2" id="KW-1185">Reference proteome</keyword>
<dbReference type="Proteomes" id="UP000274907">
    <property type="component" value="Unassembled WGS sequence"/>
</dbReference>
<proteinExistence type="predicted"/>
<evidence type="ECO:0000313" key="2">
    <source>
        <dbReference type="Proteomes" id="UP000274907"/>
    </source>
</evidence>
<dbReference type="OrthoDB" id="5772641at2"/>
<sequence>MSGVYTARATREEGWWTVTVDEVPGLFTQTRRLDQIEDMVRDALALFPEIEADPENAAISTAVEADITAPAETARQLRAAAEQAQIEATKAMTATAKLLSSRGLPYRDIGHLLGVSFQQAQKLATA</sequence>
<evidence type="ECO:0000313" key="1">
    <source>
        <dbReference type="EMBL" id="RSZ65522.1"/>
    </source>
</evidence>
<gene>
    <name evidence="1" type="ORF">EAH68_01845</name>
</gene>
<dbReference type="EMBL" id="RXHJ01000002">
    <property type="protein sequence ID" value="RSZ65522.1"/>
    <property type="molecule type" value="Genomic_DNA"/>
</dbReference>
<reference evidence="1 2" key="1">
    <citation type="submission" date="2018-12" db="EMBL/GenBank/DDBJ databases">
        <title>YIM 101343 draft genome.</title>
        <authorList>
            <person name="Chen X."/>
        </authorList>
    </citation>
    <scope>NUCLEOTIDE SEQUENCE [LARGE SCALE GENOMIC DNA]</scope>
    <source>
        <strain evidence="1 2">YIM 101343</strain>
    </source>
</reference>
<comment type="caution">
    <text evidence="1">The sequence shown here is derived from an EMBL/GenBank/DDBJ whole genome shotgun (WGS) entry which is preliminary data.</text>
</comment>
<dbReference type="AlphaFoldDB" id="A0A3S0C2T9"/>
<dbReference type="Gene3D" id="3.30.160.250">
    <property type="match status" value="1"/>
</dbReference>
<dbReference type="RefSeq" id="WP_126119618.1">
    <property type="nucleotide sequence ID" value="NZ_RXHJ01000002.1"/>
</dbReference>
<dbReference type="InterPro" id="IPR035069">
    <property type="entry name" value="TTHA1013/TTHA0281-like"/>
</dbReference>